<dbReference type="Proteomes" id="UP000217257">
    <property type="component" value="Chromosome"/>
</dbReference>
<dbReference type="SUPFAM" id="SSF55144">
    <property type="entry name" value="LigT-like"/>
    <property type="match status" value="1"/>
</dbReference>
<sequence>MEPLIVTLKLDTDTFARFDRLCREHFPAKLNHLSAHLTLFHHLPGEERAKVEADLRAVAPATAVELQVTGLRSLGRGVAFEMTSPPLNSLRAELARPWAHGLTPQDRQGFRPHVTVQNKVTPEEARALKALLTADFSPFTARGEGFQLWRYLNGPWALEAEVAFSVKSPTSIYLHRPRGCFLMCTLI</sequence>
<gene>
    <name evidence="1" type="ORF">CYFUS_005591</name>
</gene>
<organism evidence="1 2">
    <name type="scientific">Cystobacter fuscus</name>
    <dbReference type="NCBI Taxonomy" id="43"/>
    <lineage>
        <taxon>Bacteria</taxon>
        <taxon>Pseudomonadati</taxon>
        <taxon>Myxococcota</taxon>
        <taxon>Myxococcia</taxon>
        <taxon>Myxococcales</taxon>
        <taxon>Cystobacterineae</taxon>
        <taxon>Archangiaceae</taxon>
        <taxon>Cystobacter</taxon>
    </lineage>
</organism>
<protein>
    <recommendedName>
        <fullName evidence="3">Phosphoesterase HXTX</fullName>
    </recommendedName>
</protein>
<reference evidence="1 2" key="1">
    <citation type="submission" date="2017-06" db="EMBL/GenBank/DDBJ databases">
        <title>Sequencing and comparative analysis of myxobacterial genomes.</title>
        <authorList>
            <person name="Rupp O."/>
            <person name="Goesmann A."/>
            <person name="Sogaard-Andersen L."/>
        </authorList>
    </citation>
    <scope>NUCLEOTIDE SEQUENCE [LARGE SCALE GENOMIC DNA]</scope>
    <source>
        <strain evidence="1 2">DSM 52655</strain>
    </source>
</reference>
<accession>A0A250J981</accession>
<dbReference type="AlphaFoldDB" id="A0A250J981"/>
<dbReference type="KEGG" id="cfus:CYFUS_005591"/>
<proteinExistence type="predicted"/>
<evidence type="ECO:0000313" key="1">
    <source>
        <dbReference type="EMBL" id="ATB40143.1"/>
    </source>
</evidence>
<name>A0A250J981_9BACT</name>
<dbReference type="Pfam" id="PF13563">
    <property type="entry name" value="2_5_RNA_ligase2"/>
    <property type="match status" value="1"/>
</dbReference>
<evidence type="ECO:0008006" key="3">
    <source>
        <dbReference type="Google" id="ProtNLM"/>
    </source>
</evidence>
<dbReference type="InterPro" id="IPR009097">
    <property type="entry name" value="Cyclic_Pdiesterase"/>
</dbReference>
<evidence type="ECO:0000313" key="2">
    <source>
        <dbReference type="Proteomes" id="UP000217257"/>
    </source>
</evidence>
<dbReference type="EMBL" id="CP022098">
    <property type="protein sequence ID" value="ATB40143.1"/>
    <property type="molecule type" value="Genomic_DNA"/>
</dbReference>
<dbReference type="Gene3D" id="3.90.1140.10">
    <property type="entry name" value="Cyclic phosphodiesterase"/>
    <property type="match status" value="1"/>
</dbReference>